<dbReference type="EMBL" id="JAIWYP010000005">
    <property type="protein sequence ID" value="KAH3820786.1"/>
    <property type="molecule type" value="Genomic_DNA"/>
</dbReference>
<evidence type="ECO:0000313" key="2">
    <source>
        <dbReference type="EMBL" id="KAH3820786.1"/>
    </source>
</evidence>
<dbReference type="PANTHER" id="PTHR46363">
    <property type="entry name" value="DEOXYRIBONUCLEASE TATDN2-RELATED"/>
    <property type="match status" value="1"/>
</dbReference>
<name>A0A9D4GNR9_DREPO</name>
<keyword evidence="3" id="KW-1185">Reference proteome</keyword>
<dbReference type="Proteomes" id="UP000828390">
    <property type="component" value="Unassembled WGS sequence"/>
</dbReference>
<protein>
    <submittedName>
        <fullName evidence="2">Uncharacterized protein</fullName>
    </submittedName>
</protein>
<gene>
    <name evidence="2" type="ORF">DPMN_122535</name>
</gene>
<accession>A0A9D4GNR9</accession>
<comment type="caution">
    <text evidence="2">The sequence shown here is derived from an EMBL/GenBank/DDBJ whole genome shotgun (WGS) entry which is preliminary data.</text>
</comment>
<evidence type="ECO:0000256" key="1">
    <source>
        <dbReference type="ARBA" id="ARBA00009275"/>
    </source>
</evidence>
<dbReference type="InterPro" id="IPR001130">
    <property type="entry name" value="TatD-like"/>
</dbReference>
<reference evidence="2" key="2">
    <citation type="submission" date="2020-11" db="EMBL/GenBank/DDBJ databases">
        <authorList>
            <person name="McCartney M.A."/>
            <person name="Auch B."/>
            <person name="Kono T."/>
            <person name="Mallez S."/>
            <person name="Becker A."/>
            <person name="Gohl D.M."/>
            <person name="Silverstein K.A.T."/>
            <person name="Koren S."/>
            <person name="Bechman K.B."/>
            <person name="Herman A."/>
            <person name="Abrahante J.E."/>
            <person name="Garbe J."/>
        </authorList>
    </citation>
    <scope>NUCLEOTIDE SEQUENCE</scope>
    <source>
        <strain evidence="2">Duluth1</strain>
        <tissue evidence="2">Whole animal</tissue>
    </source>
</reference>
<organism evidence="2 3">
    <name type="scientific">Dreissena polymorpha</name>
    <name type="common">Zebra mussel</name>
    <name type="synonym">Mytilus polymorpha</name>
    <dbReference type="NCBI Taxonomy" id="45954"/>
    <lineage>
        <taxon>Eukaryota</taxon>
        <taxon>Metazoa</taxon>
        <taxon>Spiralia</taxon>
        <taxon>Lophotrochozoa</taxon>
        <taxon>Mollusca</taxon>
        <taxon>Bivalvia</taxon>
        <taxon>Autobranchia</taxon>
        <taxon>Heteroconchia</taxon>
        <taxon>Euheterodonta</taxon>
        <taxon>Imparidentia</taxon>
        <taxon>Neoheterodontei</taxon>
        <taxon>Myida</taxon>
        <taxon>Dreissenoidea</taxon>
        <taxon>Dreissenidae</taxon>
        <taxon>Dreissena</taxon>
    </lineage>
</organism>
<dbReference type="Pfam" id="PF01026">
    <property type="entry name" value="TatD_DNase"/>
    <property type="match status" value="1"/>
</dbReference>
<reference evidence="2" key="1">
    <citation type="journal article" date="2019" name="bioRxiv">
        <title>The Genome of the Zebra Mussel, Dreissena polymorpha: A Resource for Invasive Species Research.</title>
        <authorList>
            <person name="McCartney M.A."/>
            <person name="Auch B."/>
            <person name="Kono T."/>
            <person name="Mallez S."/>
            <person name="Zhang Y."/>
            <person name="Obille A."/>
            <person name="Becker A."/>
            <person name="Abrahante J.E."/>
            <person name="Garbe J."/>
            <person name="Badalamenti J.P."/>
            <person name="Herman A."/>
            <person name="Mangelson H."/>
            <person name="Liachko I."/>
            <person name="Sullivan S."/>
            <person name="Sone E.D."/>
            <person name="Koren S."/>
            <person name="Silverstein K.A.T."/>
            <person name="Beckman K.B."/>
            <person name="Gohl D.M."/>
        </authorList>
    </citation>
    <scope>NUCLEOTIDE SEQUENCE</scope>
    <source>
        <strain evidence="2">Duluth1</strain>
        <tissue evidence="2">Whole animal</tissue>
    </source>
</reference>
<dbReference type="SUPFAM" id="SSF51556">
    <property type="entry name" value="Metallo-dependent hydrolases"/>
    <property type="match status" value="1"/>
</dbReference>
<evidence type="ECO:0000313" key="3">
    <source>
        <dbReference type="Proteomes" id="UP000828390"/>
    </source>
</evidence>
<dbReference type="PANTHER" id="PTHR46363:SF1">
    <property type="entry name" value="DEOXYRIBONUCLEASE TATDN2-RELATED"/>
    <property type="match status" value="1"/>
</dbReference>
<dbReference type="Gene3D" id="3.20.20.140">
    <property type="entry name" value="Metal-dependent hydrolases"/>
    <property type="match status" value="1"/>
</dbReference>
<dbReference type="InterPro" id="IPR032466">
    <property type="entry name" value="Metal_Hydrolase"/>
</dbReference>
<dbReference type="AlphaFoldDB" id="A0A9D4GNR9"/>
<sequence>MSVQCRFCQHKDVQMQVFRCQLEMAISLRKPLVIHCRDAEMDCLEIMKKVGWMGDSHKL</sequence>
<proteinExistence type="inferred from homology"/>
<comment type="similarity">
    <text evidence="1">Belongs to the metallo-dependent hydrolases superfamily. TatD-type hydrolase family.</text>
</comment>
<dbReference type="GO" id="GO:0016788">
    <property type="term" value="F:hydrolase activity, acting on ester bonds"/>
    <property type="evidence" value="ECO:0007669"/>
    <property type="project" value="InterPro"/>
</dbReference>